<gene>
    <name evidence="1" type="ORF">AVDCRST_MAG87-3634</name>
</gene>
<proteinExistence type="predicted"/>
<dbReference type="AlphaFoldDB" id="A0A6J4VNS1"/>
<dbReference type="Pfam" id="PF04075">
    <property type="entry name" value="F420H2_quin_red"/>
    <property type="match status" value="1"/>
</dbReference>
<dbReference type="Gene3D" id="2.30.110.10">
    <property type="entry name" value="Electron Transport, Fmn-binding Protein, Chain A"/>
    <property type="match status" value="1"/>
</dbReference>
<dbReference type="InterPro" id="IPR012349">
    <property type="entry name" value="Split_barrel_FMN-bd"/>
</dbReference>
<protein>
    <recommendedName>
        <fullName evidence="2">AclJ</fullName>
    </recommendedName>
</protein>
<accession>A0A6J4VNS1</accession>
<organism evidence="1">
    <name type="scientific">uncultured Thermomicrobiales bacterium</name>
    <dbReference type="NCBI Taxonomy" id="1645740"/>
    <lineage>
        <taxon>Bacteria</taxon>
        <taxon>Pseudomonadati</taxon>
        <taxon>Thermomicrobiota</taxon>
        <taxon>Thermomicrobia</taxon>
        <taxon>Thermomicrobiales</taxon>
        <taxon>environmental samples</taxon>
    </lineage>
</organism>
<evidence type="ECO:0000313" key="1">
    <source>
        <dbReference type="EMBL" id="CAA9583359.1"/>
    </source>
</evidence>
<dbReference type="GO" id="GO:0016491">
    <property type="term" value="F:oxidoreductase activity"/>
    <property type="evidence" value="ECO:0007669"/>
    <property type="project" value="InterPro"/>
</dbReference>
<dbReference type="SUPFAM" id="SSF50475">
    <property type="entry name" value="FMN-binding split barrel"/>
    <property type="match status" value="1"/>
</dbReference>
<name>A0A6J4VNS1_9BACT</name>
<dbReference type="EMBL" id="CADCWJ010000800">
    <property type="protein sequence ID" value="CAA9583359.1"/>
    <property type="molecule type" value="Genomic_DNA"/>
</dbReference>
<evidence type="ECO:0008006" key="2">
    <source>
        <dbReference type="Google" id="ProtNLM"/>
    </source>
</evidence>
<sequence length="136" mass="15138">MDDTVRDALAITPTSPARDRTVDITTIGRRSGQPRRIETWFYRAGGKIYLTGLPGRRDWYGNLQANPAFTFHLKHGVRADLPATARAIVDEAERRPILTEIVADLNQRGNPARGAQPIDVEAWITGSPLVEVTFDE</sequence>
<reference evidence="1" key="1">
    <citation type="submission" date="2020-02" db="EMBL/GenBank/DDBJ databases">
        <authorList>
            <person name="Meier V. D."/>
        </authorList>
    </citation>
    <scope>NUCLEOTIDE SEQUENCE</scope>
    <source>
        <strain evidence="1">AVDCRST_MAG87</strain>
    </source>
</reference>
<dbReference type="InterPro" id="IPR004378">
    <property type="entry name" value="F420H2_quin_Rdtase"/>
</dbReference>